<dbReference type="PATRIC" id="fig|1162668.3.peg.500"/>
<proteinExistence type="predicted"/>
<evidence type="ECO:0000313" key="1">
    <source>
        <dbReference type="EMBL" id="BAM06150.1"/>
    </source>
</evidence>
<accession>I0ILK1</accession>
<keyword evidence="2" id="KW-1185">Reference proteome</keyword>
<dbReference type="AlphaFoldDB" id="I0ILK1"/>
<sequence>MESDRYIVIRNRLLDLDGEISKEHFVIGSRWQSLEQDVDEGENDHLLSAEEASALRELLEDLRSEHDLRMNSGTLGS</sequence>
<protein>
    <submittedName>
        <fullName evidence="1">Uncharacterized protein</fullName>
    </submittedName>
</protein>
<dbReference type="STRING" id="1162668.LFE_0429"/>
<name>I0ILK1_LEPFC</name>
<dbReference type="KEGG" id="lfc:LFE_0429"/>
<reference evidence="1 2" key="1">
    <citation type="journal article" date="2012" name="J. Bacteriol.">
        <title>Complete Genome Sequence of Leptospirillum ferrooxidans Strain C2-3, Isolated from a Fresh Volcanic Ash Deposit on the Island of Miyake, Japan.</title>
        <authorList>
            <person name="Fujimura R."/>
            <person name="Sato Y."/>
            <person name="Nishizawa T."/>
            <person name="Oshima K."/>
            <person name="Kim S.-W."/>
            <person name="Hattori M."/>
            <person name="Kamijo T."/>
            <person name="Ohta H."/>
        </authorList>
    </citation>
    <scope>NUCLEOTIDE SEQUENCE [LARGE SCALE GENOMIC DNA]</scope>
    <source>
        <strain evidence="1 2">C2-3</strain>
    </source>
</reference>
<reference evidence="2" key="2">
    <citation type="submission" date="2012-03" db="EMBL/GenBank/DDBJ databases">
        <title>The complete genome sequence of the pioneer microbe on fresh volcanic deposit, Leptospirillum ferrooxidans strain C2-3.</title>
        <authorList>
            <person name="Fujimura R."/>
            <person name="Sato Y."/>
            <person name="Nishizawa T."/>
            <person name="Nanba K."/>
            <person name="Oshima K."/>
            <person name="Hattori M."/>
            <person name="Kamijo T."/>
            <person name="Ohta H."/>
        </authorList>
    </citation>
    <scope>NUCLEOTIDE SEQUENCE [LARGE SCALE GENOMIC DNA]</scope>
    <source>
        <strain evidence="2">C2-3</strain>
    </source>
</reference>
<evidence type="ECO:0000313" key="2">
    <source>
        <dbReference type="Proteomes" id="UP000007382"/>
    </source>
</evidence>
<dbReference type="RefSeq" id="WP_014448643.1">
    <property type="nucleotide sequence ID" value="NC_017094.1"/>
</dbReference>
<gene>
    <name evidence="1" type="ordered locus">LFE_0429</name>
</gene>
<dbReference type="EMBL" id="AP012342">
    <property type="protein sequence ID" value="BAM06150.1"/>
    <property type="molecule type" value="Genomic_DNA"/>
</dbReference>
<organism evidence="1 2">
    <name type="scientific">Leptospirillum ferrooxidans (strain C2-3)</name>
    <dbReference type="NCBI Taxonomy" id="1162668"/>
    <lineage>
        <taxon>Bacteria</taxon>
        <taxon>Pseudomonadati</taxon>
        <taxon>Nitrospirota</taxon>
        <taxon>Nitrospiria</taxon>
        <taxon>Nitrospirales</taxon>
        <taxon>Nitrospiraceae</taxon>
        <taxon>Leptospirillum</taxon>
    </lineage>
</organism>
<dbReference type="HOGENOM" id="CLU_2396106_0_0_0"/>
<dbReference type="Proteomes" id="UP000007382">
    <property type="component" value="Chromosome"/>
</dbReference>